<reference evidence="12 13" key="1">
    <citation type="submission" date="2016-10" db="EMBL/GenBank/DDBJ databases">
        <authorList>
            <person name="Cai Z."/>
        </authorList>
    </citation>
    <scope>NUCLEOTIDE SEQUENCE [LARGE SCALE GENOMIC DNA]</scope>
</reference>
<feature type="repeat" description="Solcar" evidence="9">
    <location>
        <begin position="297"/>
        <end position="384"/>
    </location>
</feature>
<dbReference type="PROSITE" id="PS50920">
    <property type="entry name" value="SOLCAR"/>
    <property type="match status" value="3"/>
</dbReference>
<feature type="compositionally biased region" description="Low complexity" evidence="11">
    <location>
        <begin position="253"/>
        <end position="275"/>
    </location>
</feature>
<evidence type="ECO:0000256" key="8">
    <source>
        <dbReference type="ARBA" id="ARBA00023136"/>
    </source>
</evidence>
<evidence type="ECO:0000256" key="11">
    <source>
        <dbReference type="SAM" id="MobiDB-lite"/>
    </source>
</evidence>
<evidence type="ECO:0000256" key="7">
    <source>
        <dbReference type="ARBA" id="ARBA00023128"/>
    </source>
</evidence>
<accession>A0A383WAV7</accession>
<comment type="subcellular location">
    <subcellularLocation>
        <location evidence="1">Mitochondrion membrane</location>
        <topology evidence="1">Multi-pass membrane protein</topology>
    </subcellularLocation>
</comment>
<evidence type="ECO:0000256" key="1">
    <source>
        <dbReference type="ARBA" id="ARBA00004225"/>
    </source>
</evidence>
<keyword evidence="3 10" id="KW-0813">Transport</keyword>
<dbReference type="InterPro" id="IPR018108">
    <property type="entry name" value="MCP_transmembrane"/>
</dbReference>
<evidence type="ECO:0000256" key="6">
    <source>
        <dbReference type="ARBA" id="ARBA00022989"/>
    </source>
</evidence>
<evidence type="ECO:0000313" key="13">
    <source>
        <dbReference type="Proteomes" id="UP000256970"/>
    </source>
</evidence>
<feature type="region of interest" description="Disordered" evidence="11">
    <location>
        <begin position="253"/>
        <end position="290"/>
    </location>
</feature>
<dbReference type="EMBL" id="FNXT01001217">
    <property type="protein sequence ID" value="SZX74581.1"/>
    <property type="molecule type" value="Genomic_DNA"/>
</dbReference>
<keyword evidence="7" id="KW-0496">Mitochondrion</keyword>
<feature type="repeat" description="Solcar" evidence="9">
    <location>
        <begin position="25"/>
        <end position="109"/>
    </location>
</feature>
<keyword evidence="13" id="KW-1185">Reference proteome</keyword>
<evidence type="ECO:0000256" key="3">
    <source>
        <dbReference type="ARBA" id="ARBA00022448"/>
    </source>
</evidence>
<dbReference type="GO" id="GO:0022857">
    <property type="term" value="F:transmembrane transporter activity"/>
    <property type="evidence" value="ECO:0007669"/>
    <property type="project" value="TreeGrafter"/>
</dbReference>
<evidence type="ECO:0000256" key="2">
    <source>
        <dbReference type="ARBA" id="ARBA00006375"/>
    </source>
</evidence>
<dbReference type="PANTHER" id="PTHR45624">
    <property type="entry name" value="MITOCHONDRIAL BASIC AMINO ACIDS TRANSPORTER-RELATED"/>
    <property type="match status" value="1"/>
</dbReference>
<evidence type="ECO:0000313" key="12">
    <source>
        <dbReference type="EMBL" id="SZX74581.1"/>
    </source>
</evidence>
<dbReference type="Pfam" id="PF00153">
    <property type="entry name" value="Mito_carr"/>
    <property type="match status" value="3"/>
</dbReference>
<keyword evidence="8 9" id="KW-0472">Membrane</keyword>
<evidence type="ECO:0000256" key="4">
    <source>
        <dbReference type="ARBA" id="ARBA00022692"/>
    </source>
</evidence>
<dbReference type="Gene3D" id="1.50.40.10">
    <property type="entry name" value="Mitochondrial carrier domain"/>
    <property type="match status" value="2"/>
</dbReference>
<comment type="similarity">
    <text evidence="2 10">Belongs to the mitochondrial carrier (TC 2.A.29) family.</text>
</comment>
<evidence type="ECO:0000256" key="9">
    <source>
        <dbReference type="PROSITE-ProRule" id="PRU00282"/>
    </source>
</evidence>
<dbReference type="GO" id="GO:0031966">
    <property type="term" value="C:mitochondrial membrane"/>
    <property type="evidence" value="ECO:0007669"/>
    <property type="project" value="UniProtKB-SubCell"/>
</dbReference>
<name>A0A383WAV7_TETOB</name>
<dbReference type="InterPro" id="IPR023395">
    <property type="entry name" value="MCP_dom_sf"/>
</dbReference>
<dbReference type="AlphaFoldDB" id="A0A383WAV7"/>
<dbReference type="InterPro" id="IPR050567">
    <property type="entry name" value="Mitochondrial_Carrier"/>
</dbReference>
<dbReference type="SUPFAM" id="SSF103506">
    <property type="entry name" value="Mitochondrial carrier"/>
    <property type="match status" value="1"/>
</dbReference>
<gene>
    <name evidence="12" type="ORF">BQ4739_LOCUS14908</name>
</gene>
<evidence type="ECO:0000256" key="5">
    <source>
        <dbReference type="ARBA" id="ARBA00022737"/>
    </source>
</evidence>
<evidence type="ECO:0008006" key="14">
    <source>
        <dbReference type="Google" id="ProtNLM"/>
    </source>
</evidence>
<keyword evidence="6" id="KW-1133">Transmembrane helix</keyword>
<sequence length="388" mass="40806">MEPAKVAQTAELIGVEDNVGTWSIGHATKDFLAGAASGMVGIAAGQPLDTLRVRLQQRGCQQNSVSGVWKDMARAEGVRGLFRGMSYPIYTTALQNAVTFQAQGVASRLLTGSSDKSAVSWQVSCIAGMFAGAVQTCISCPVELLKIRLQLQQALPGMAGYVGPWGMLRRVVAQEGVLGLFRGFAVTLARDTPSYGLYFLTYHWMVAGLSYAVKELQPALSLSREALAAAAAAHHQPAAAFADSWDSSSSSSSSSSSWEGSSVGSSEHNSSSSTSDGAEAAQQLQQQQQQQQQDGASQLLVQFIAGGVAGALAWASVYPLDVVKSRMQSQPRHLSPYHSAWQCAASSMREEGRGVLAKGLGATMGRGFIVNAAIFASFETLSKAMAAA</sequence>
<organism evidence="12 13">
    <name type="scientific">Tetradesmus obliquus</name>
    <name type="common">Green alga</name>
    <name type="synonym">Acutodesmus obliquus</name>
    <dbReference type="NCBI Taxonomy" id="3088"/>
    <lineage>
        <taxon>Eukaryota</taxon>
        <taxon>Viridiplantae</taxon>
        <taxon>Chlorophyta</taxon>
        <taxon>core chlorophytes</taxon>
        <taxon>Chlorophyceae</taxon>
        <taxon>CS clade</taxon>
        <taxon>Sphaeropleales</taxon>
        <taxon>Scenedesmaceae</taxon>
        <taxon>Tetradesmus</taxon>
    </lineage>
</organism>
<keyword evidence="4 9" id="KW-0812">Transmembrane</keyword>
<proteinExistence type="inferred from homology"/>
<feature type="repeat" description="Solcar" evidence="9">
    <location>
        <begin position="119"/>
        <end position="208"/>
    </location>
</feature>
<keyword evidence="5" id="KW-0677">Repeat</keyword>
<protein>
    <recommendedName>
        <fullName evidence="14">Mitochondrial carrier protein</fullName>
    </recommendedName>
</protein>
<dbReference type="PANTHER" id="PTHR45624:SF10">
    <property type="entry name" value="SLC (SOLUTE CARRIER) HOMOLOG"/>
    <property type="match status" value="1"/>
</dbReference>
<evidence type="ECO:0000256" key="10">
    <source>
        <dbReference type="RuleBase" id="RU000488"/>
    </source>
</evidence>
<dbReference type="Proteomes" id="UP000256970">
    <property type="component" value="Unassembled WGS sequence"/>
</dbReference>